<dbReference type="SUPFAM" id="SSF56112">
    <property type="entry name" value="Protein kinase-like (PK-like)"/>
    <property type="match status" value="1"/>
</dbReference>
<evidence type="ECO:0000313" key="4">
    <source>
        <dbReference type="EMBL" id="KAJ3428457.1"/>
    </source>
</evidence>
<evidence type="ECO:0000313" key="5">
    <source>
        <dbReference type="Proteomes" id="UP001146793"/>
    </source>
</evidence>
<dbReference type="GO" id="GO:0006646">
    <property type="term" value="P:phosphatidylethanolamine biosynthetic process"/>
    <property type="evidence" value="ECO:0007669"/>
    <property type="project" value="TreeGrafter"/>
</dbReference>
<dbReference type="EC" id="2.7.1.82" evidence="3"/>
<dbReference type="CDD" id="cd05157">
    <property type="entry name" value="ETNK_euk"/>
    <property type="match status" value="1"/>
</dbReference>
<dbReference type="EMBL" id="JANTQA010000057">
    <property type="protein sequence ID" value="KAJ3428457.1"/>
    <property type="molecule type" value="Genomic_DNA"/>
</dbReference>
<evidence type="ECO:0000256" key="2">
    <source>
        <dbReference type="ARBA" id="ARBA00038211"/>
    </source>
</evidence>
<dbReference type="AlphaFoldDB" id="A0AAV7YF51"/>
<name>A0AAV7YF51_9EUKA</name>
<evidence type="ECO:0000256" key="1">
    <source>
        <dbReference type="ARBA" id="ARBA00037883"/>
    </source>
</evidence>
<gene>
    <name evidence="4" type="ORF">M0812_23780</name>
</gene>
<reference evidence="4" key="1">
    <citation type="submission" date="2022-08" db="EMBL/GenBank/DDBJ databases">
        <title>Novel sulphate-reducing endosymbionts in the free-living metamonad Anaeramoeba.</title>
        <authorList>
            <person name="Jerlstrom-Hultqvist J."/>
            <person name="Cepicka I."/>
            <person name="Gallot-Lavallee L."/>
            <person name="Salas-Leiva D."/>
            <person name="Curtis B.A."/>
            <person name="Zahonova K."/>
            <person name="Pipaliya S."/>
            <person name="Dacks J."/>
            <person name="Roger A.J."/>
        </authorList>
    </citation>
    <scope>NUCLEOTIDE SEQUENCE</scope>
    <source>
        <strain evidence="4">Busselton2</strain>
    </source>
</reference>
<comment type="pathway">
    <text evidence="1">Phospholipid metabolism; phosphatidylethanolamine biosynthesis; phosphatidylethanolamine from ethanolamine: step 1/3.</text>
</comment>
<evidence type="ECO:0000256" key="3">
    <source>
        <dbReference type="ARBA" id="ARBA00038874"/>
    </source>
</evidence>
<keyword evidence="4" id="KW-0418">Kinase</keyword>
<dbReference type="Pfam" id="PF01633">
    <property type="entry name" value="Choline_kinase"/>
    <property type="match status" value="1"/>
</dbReference>
<dbReference type="GO" id="GO:0004305">
    <property type="term" value="F:ethanolamine kinase activity"/>
    <property type="evidence" value="ECO:0007669"/>
    <property type="project" value="UniProtKB-EC"/>
</dbReference>
<organism evidence="4 5">
    <name type="scientific">Anaeramoeba flamelloides</name>
    <dbReference type="NCBI Taxonomy" id="1746091"/>
    <lineage>
        <taxon>Eukaryota</taxon>
        <taxon>Metamonada</taxon>
        <taxon>Anaeramoebidae</taxon>
        <taxon>Anaeramoeba</taxon>
    </lineage>
</organism>
<dbReference type="GO" id="GO:0005737">
    <property type="term" value="C:cytoplasm"/>
    <property type="evidence" value="ECO:0007669"/>
    <property type="project" value="TreeGrafter"/>
</dbReference>
<proteinExistence type="inferred from homology"/>
<accession>A0AAV7YF51</accession>
<dbReference type="PANTHER" id="PTHR22603:SF66">
    <property type="entry name" value="ETHANOLAMINE KINASE"/>
    <property type="match status" value="1"/>
</dbReference>
<comment type="similarity">
    <text evidence="2">Belongs to the choline/ethanolamine kinase family.</text>
</comment>
<dbReference type="Gene3D" id="3.90.1200.10">
    <property type="match status" value="1"/>
</dbReference>
<protein>
    <recommendedName>
        <fullName evidence="3">ethanolamine kinase</fullName>
        <ecNumber evidence="3">2.7.1.82</ecNumber>
    </recommendedName>
</protein>
<dbReference type="InterPro" id="IPR011009">
    <property type="entry name" value="Kinase-like_dom_sf"/>
</dbReference>
<sequence>MNIKKYTLDPENKSSILKELKTLNILHWDNISESNFVMKQFTAGITNKVYALVDTTGKAKTLLLRVNGRKTEEIIDRDNELNFIWNLSKKEMGPQLYCVYPNALIYQFFEGKSISSEQMRGKKLRTLIAKQLAQFHSVPTDEVKNRRDVFDVIHTWSQNFKKLSTNQKQLESNTKYSKIIQQLKEMLNKEIDCTVCICHNDLLSGNIVYNQKTESIRFVDFEYCSLNVPWFDLANHFCEYSGFEMEKQLLPSKEIILDFLTHYLASRDNCKLSQVEERDLKQSYFAVRMFMLVSLIYWGIWALVQSQISEIDFDYTRYAQLRFKFFEQIVKEVKEEFPNKDWLF</sequence>
<comment type="caution">
    <text evidence="4">The sequence shown here is derived from an EMBL/GenBank/DDBJ whole genome shotgun (WGS) entry which is preliminary data.</text>
</comment>
<dbReference type="Gene3D" id="3.30.200.20">
    <property type="entry name" value="Phosphorylase Kinase, domain 1"/>
    <property type="match status" value="1"/>
</dbReference>
<dbReference type="PANTHER" id="PTHR22603">
    <property type="entry name" value="CHOLINE/ETHANOALAMINE KINASE"/>
    <property type="match status" value="1"/>
</dbReference>
<keyword evidence="4" id="KW-0808">Transferase</keyword>
<dbReference type="Proteomes" id="UP001146793">
    <property type="component" value="Unassembled WGS sequence"/>
</dbReference>